<dbReference type="NCBIfam" id="NF033537">
    <property type="entry name" value="lasso_biosyn_B2"/>
    <property type="match status" value="1"/>
</dbReference>
<dbReference type="RefSeq" id="WP_344101641.1">
    <property type="nucleotide sequence ID" value="NZ_BAAANL010000003.1"/>
</dbReference>
<comment type="caution">
    <text evidence="2">The sequence shown here is derived from an EMBL/GenBank/DDBJ whole genome shotgun (WGS) entry which is preliminary data.</text>
</comment>
<protein>
    <recommendedName>
        <fullName evidence="1">Microcin J25-processing protein McjB C-terminal domain-containing protein</fullName>
    </recommendedName>
</protein>
<feature type="domain" description="Microcin J25-processing protein McjB C-terminal" evidence="1">
    <location>
        <begin position="132"/>
        <end position="228"/>
    </location>
</feature>
<keyword evidence="3" id="KW-1185">Reference proteome</keyword>
<dbReference type="Pfam" id="PF13471">
    <property type="entry name" value="Transglut_core3"/>
    <property type="match status" value="1"/>
</dbReference>
<name>A0ABN2NBW6_9MICO</name>
<reference evidence="2 3" key="1">
    <citation type="journal article" date="2019" name="Int. J. Syst. Evol. Microbiol.">
        <title>The Global Catalogue of Microorganisms (GCM) 10K type strain sequencing project: providing services to taxonomists for standard genome sequencing and annotation.</title>
        <authorList>
            <consortium name="The Broad Institute Genomics Platform"/>
            <consortium name="The Broad Institute Genome Sequencing Center for Infectious Disease"/>
            <person name="Wu L."/>
            <person name="Ma J."/>
        </authorList>
    </citation>
    <scope>NUCLEOTIDE SEQUENCE [LARGE SCALE GENOMIC DNA]</scope>
    <source>
        <strain evidence="2 3">JCM 14326</strain>
    </source>
</reference>
<dbReference type="EMBL" id="BAAANL010000003">
    <property type="protein sequence ID" value="GAA1860334.1"/>
    <property type="molecule type" value="Genomic_DNA"/>
</dbReference>
<sequence length="238" mass="25438">MTGNQVLGAPEYLRAAVFGDVTLVVDYRNGKVIALAGQTARQWVQAASGTDRPDPIQRELASRGLLTEGNRTSKPIAGKPWKLSFGSEEFDAGNPAVAAEPFSLAARVRATAALVLTVIVRDVGSKAHAMSRLLALMEVANNVSRRPAGPESARAAVQCVRAVAFWMPTRVACLEESVAAMVYLAFAGRTPTWCHGVATDPHTLHAWIECDGRAVAEPASTSRYTILRTIPATDRGDE</sequence>
<dbReference type="InterPro" id="IPR053521">
    <property type="entry name" value="McjB-like"/>
</dbReference>
<organism evidence="2 3">
    <name type="scientific">Myceligenerans crystallogenes</name>
    <dbReference type="NCBI Taxonomy" id="316335"/>
    <lineage>
        <taxon>Bacteria</taxon>
        <taxon>Bacillati</taxon>
        <taxon>Actinomycetota</taxon>
        <taxon>Actinomycetes</taxon>
        <taxon>Micrococcales</taxon>
        <taxon>Promicromonosporaceae</taxon>
        <taxon>Myceligenerans</taxon>
    </lineage>
</organism>
<accession>A0ABN2NBW6</accession>
<evidence type="ECO:0000313" key="3">
    <source>
        <dbReference type="Proteomes" id="UP001501094"/>
    </source>
</evidence>
<gene>
    <name evidence="2" type="ORF">GCM10009751_17370</name>
</gene>
<dbReference type="Proteomes" id="UP001501094">
    <property type="component" value="Unassembled WGS sequence"/>
</dbReference>
<evidence type="ECO:0000259" key="1">
    <source>
        <dbReference type="Pfam" id="PF13471"/>
    </source>
</evidence>
<dbReference type="InterPro" id="IPR032708">
    <property type="entry name" value="McjB_C"/>
</dbReference>
<evidence type="ECO:0000313" key="2">
    <source>
        <dbReference type="EMBL" id="GAA1860334.1"/>
    </source>
</evidence>
<proteinExistence type="predicted"/>